<dbReference type="InterPro" id="IPR024607">
    <property type="entry name" value="Sulfatase_CS"/>
</dbReference>
<evidence type="ECO:0000313" key="7">
    <source>
        <dbReference type="Proteomes" id="UP000318055"/>
    </source>
</evidence>
<dbReference type="GO" id="GO:0016787">
    <property type="term" value="F:hydrolase activity"/>
    <property type="evidence" value="ECO:0007669"/>
    <property type="project" value="UniProtKB-KW"/>
</dbReference>
<reference evidence="6 7" key="1">
    <citation type="submission" date="2019-07" db="EMBL/GenBank/DDBJ databases">
        <title>Sphingomonas alkalisoli sp. nov., isolated from rhizosphere soil of Suaedae salsa.</title>
        <authorList>
            <person name="Zhang H."/>
            <person name="Xu L."/>
            <person name="Zhang J.-X."/>
            <person name="Sun J.-Q."/>
        </authorList>
    </citation>
    <scope>NUCLEOTIDE SEQUENCE [LARGE SCALE GENOMIC DNA]</scope>
    <source>
        <strain evidence="6 7">XS-10</strain>
    </source>
</reference>
<sequence>MTMKRAIWAAAIMATAVGAISIASAQESVSRPNIVVFLADDMGYKDFGAGRDRDIRTPNLDKLTTQGLTFDRAFVASPSCAPSRAAMLTGFMPSRNGAEGNHEIPTQDVRKLPAYLQSLGYQVVAFGKVAHYRTTKMYGFDYFENDTFHNPDGVPSALRWLKARKDKRPLAIFVGSNWPHVPWPVETEGYDPAKIKLPPKSVDVPISYRARARYYAAVTRMDQELGQTLEVVDSTLGKNTFVLFSSDHGEQWPFGKWNLYDTGTRVPMVVRWAGRVQPGTKTDAMVSWVDILPTLVEVGGGKAPLEIDGRSFAPAFKSTASFKGRSEVYTIHKSDLKMNVYPMRSVRTDRWKYIANLHPEWVFTTHVDLKPAKGDGGYFPAWRRAAQTDPKAKRIVDQYYRRPAEELYDLNADPDETRNLAADPQYAPVLEELRLKLSGWRTAQNDDRPVKHPPHLSEGQIEGLPPGQP</sequence>
<dbReference type="EMBL" id="CP042239">
    <property type="protein sequence ID" value="QDX26951.1"/>
    <property type="molecule type" value="Genomic_DNA"/>
</dbReference>
<keyword evidence="4" id="KW-0732">Signal</keyword>
<dbReference type="InterPro" id="IPR000917">
    <property type="entry name" value="Sulfatase_N"/>
</dbReference>
<organism evidence="6 7">
    <name type="scientific">Sphingomonas suaedae</name>
    <dbReference type="NCBI Taxonomy" id="2599297"/>
    <lineage>
        <taxon>Bacteria</taxon>
        <taxon>Pseudomonadati</taxon>
        <taxon>Pseudomonadota</taxon>
        <taxon>Alphaproteobacteria</taxon>
        <taxon>Sphingomonadales</taxon>
        <taxon>Sphingomonadaceae</taxon>
        <taxon>Sphingomonas</taxon>
    </lineage>
</organism>
<evidence type="ECO:0000256" key="4">
    <source>
        <dbReference type="SAM" id="SignalP"/>
    </source>
</evidence>
<dbReference type="Pfam" id="PF00884">
    <property type="entry name" value="Sulfatase"/>
    <property type="match status" value="1"/>
</dbReference>
<feature type="domain" description="Sulfatase N-terminal" evidence="5">
    <location>
        <begin position="32"/>
        <end position="299"/>
    </location>
</feature>
<dbReference type="PROSITE" id="PS00523">
    <property type="entry name" value="SULFATASE_1"/>
    <property type="match status" value="1"/>
</dbReference>
<dbReference type="InterPro" id="IPR052701">
    <property type="entry name" value="GAG_Ulvan_Degrading_Sulfatases"/>
</dbReference>
<proteinExistence type="inferred from homology"/>
<dbReference type="PANTHER" id="PTHR43751:SF1">
    <property type="entry name" value="SULFATASE ATSG-RELATED"/>
    <property type="match status" value="1"/>
</dbReference>
<keyword evidence="7" id="KW-1185">Reference proteome</keyword>
<dbReference type="PANTHER" id="PTHR43751">
    <property type="entry name" value="SULFATASE"/>
    <property type="match status" value="1"/>
</dbReference>
<protein>
    <submittedName>
        <fullName evidence="6">Sulfatase</fullName>
    </submittedName>
</protein>
<evidence type="ECO:0000256" key="2">
    <source>
        <dbReference type="ARBA" id="ARBA00022801"/>
    </source>
</evidence>
<dbReference type="OrthoDB" id="9803751at2"/>
<name>A0A518RHP2_9SPHN</name>
<evidence type="ECO:0000313" key="6">
    <source>
        <dbReference type="EMBL" id="QDX26951.1"/>
    </source>
</evidence>
<accession>A0A518RHP2</accession>
<gene>
    <name evidence="6" type="ORF">FPZ54_13685</name>
</gene>
<dbReference type="InterPro" id="IPR017850">
    <property type="entry name" value="Alkaline_phosphatase_core_sf"/>
</dbReference>
<keyword evidence="2" id="KW-0378">Hydrolase</keyword>
<dbReference type="Gene3D" id="3.40.720.10">
    <property type="entry name" value="Alkaline Phosphatase, subunit A"/>
    <property type="match status" value="1"/>
</dbReference>
<feature type="region of interest" description="Disordered" evidence="3">
    <location>
        <begin position="441"/>
        <end position="469"/>
    </location>
</feature>
<comment type="similarity">
    <text evidence="1">Belongs to the sulfatase family.</text>
</comment>
<evidence type="ECO:0000256" key="1">
    <source>
        <dbReference type="ARBA" id="ARBA00008779"/>
    </source>
</evidence>
<dbReference type="SUPFAM" id="SSF53649">
    <property type="entry name" value="Alkaline phosphatase-like"/>
    <property type="match status" value="1"/>
</dbReference>
<dbReference type="Proteomes" id="UP000318055">
    <property type="component" value="Chromosome"/>
</dbReference>
<feature type="signal peptide" evidence="4">
    <location>
        <begin position="1"/>
        <end position="25"/>
    </location>
</feature>
<dbReference type="CDD" id="cd16027">
    <property type="entry name" value="SGSH"/>
    <property type="match status" value="1"/>
</dbReference>
<evidence type="ECO:0000256" key="3">
    <source>
        <dbReference type="SAM" id="MobiDB-lite"/>
    </source>
</evidence>
<feature type="chain" id="PRO_5022052891" evidence="4">
    <location>
        <begin position="26"/>
        <end position="469"/>
    </location>
</feature>
<evidence type="ECO:0000259" key="5">
    <source>
        <dbReference type="Pfam" id="PF00884"/>
    </source>
</evidence>
<dbReference type="KEGG" id="ssua:FPZ54_13685"/>
<dbReference type="AlphaFoldDB" id="A0A518RHP2"/>